<evidence type="ECO:0000313" key="2">
    <source>
        <dbReference type="Proteomes" id="UP000828390"/>
    </source>
</evidence>
<comment type="caution">
    <text evidence="1">The sequence shown here is derived from an EMBL/GenBank/DDBJ whole genome shotgun (WGS) entry which is preliminary data.</text>
</comment>
<dbReference type="AlphaFoldDB" id="A0A9D4LPZ8"/>
<reference evidence="1" key="2">
    <citation type="submission" date="2020-11" db="EMBL/GenBank/DDBJ databases">
        <authorList>
            <person name="McCartney M.A."/>
            <person name="Auch B."/>
            <person name="Kono T."/>
            <person name="Mallez S."/>
            <person name="Becker A."/>
            <person name="Gohl D.M."/>
            <person name="Silverstein K.A.T."/>
            <person name="Koren S."/>
            <person name="Bechman K.B."/>
            <person name="Herman A."/>
            <person name="Abrahante J.E."/>
            <person name="Garbe J."/>
        </authorList>
    </citation>
    <scope>NUCLEOTIDE SEQUENCE</scope>
    <source>
        <strain evidence="1">Duluth1</strain>
        <tissue evidence="1">Whole animal</tissue>
    </source>
</reference>
<evidence type="ECO:0000313" key="1">
    <source>
        <dbReference type="EMBL" id="KAH3861618.1"/>
    </source>
</evidence>
<protein>
    <submittedName>
        <fullName evidence="1">Uncharacterized protein</fullName>
    </submittedName>
</protein>
<sequence length="191" mass="21445">MSVYPNDVNSLHQYMYTLDTHTTDTGYRRYLLPHHCNHISQLIPHTTATPHHCYPIDQRLPSPLLSHLPSAPPTTATPSPSCYVHYCYPIAHLLLPLLLPNLPSATPPLLPYLPSATPRLLPYLPSVTPLLLPPLPAATPLLLPHPPTTTPNHCYPISQLLPPHQTLKRIHLLYTRAHKNASLMCFLLIYI</sequence>
<keyword evidence="2" id="KW-1185">Reference proteome</keyword>
<reference evidence="1" key="1">
    <citation type="journal article" date="2019" name="bioRxiv">
        <title>The Genome of the Zebra Mussel, Dreissena polymorpha: A Resource for Invasive Species Research.</title>
        <authorList>
            <person name="McCartney M.A."/>
            <person name="Auch B."/>
            <person name="Kono T."/>
            <person name="Mallez S."/>
            <person name="Zhang Y."/>
            <person name="Obille A."/>
            <person name="Becker A."/>
            <person name="Abrahante J.E."/>
            <person name="Garbe J."/>
            <person name="Badalamenti J.P."/>
            <person name="Herman A."/>
            <person name="Mangelson H."/>
            <person name="Liachko I."/>
            <person name="Sullivan S."/>
            <person name="Sone E.D."/>
            <person name="Koren S."/>
            <person name="Silverstein K.A.T."/>
            <person name="Beckman K.B."/>
            <person name="Gohl D.M."/>
        </authorList>
    </citation>
    <scope>NUCLEOTIDE SEQUENCE</scope>
    <source>
        <strain evidence="1">Duluth1</strain>
        <tissue evidence="1">Whole animal</tissue>
    </source>
</reference>
<organism evidence="1 2">
    <name type="scientific">Dreissena polymorpha</name>
    <name type="common">Zebra mussel</name>
    <name type="synonym">Mytilus polymorpha</name>
    <dbReference type="NCBI Taxonomy" id="45954"/>
    <lineage>
        <taxon>Eukaryota</taxon>
        <taxon>Metazoa</taxon>
        <taxon>Spiralia</taxon>
        <taxon>Lophotrochozoa</taxon>
        <taxon>Mollusca</taxon>
        <taxon>Bivalvia</taxon>
        <taxon>Autobranchia</taxon>
        <taxon>Heteroconchia</taxon>
        <taxon>Euheterodonta</taxon>
        <taxon>Imparidentia</taxon>
        <taxon>Neoheterodontei</taxon>
        <taxon>Myida</taxon>
        <taxon>Dreissenoidea</taxon>
        <taxon>Dreissenidae</taxon>
        <taxon>Dreissena</taxon>
    </lineage>
</organism>
<dbReference type="EMBL" id="JAIWYP010000002">
    <property type="protein sequence ID" value="KAH3861618.1"/>
    <property type="molecule type" value="Genomic_DNA"/>
</dbReference>
<accession>A0A9D4LPZ8</accession>
<dbReference type="Proteomes" id="UP000828390">
    <property type="component" value="Unassembled WGS sequence"/>
</dbReference>
<name>A0A9D4LPZ8_DREPO</name>
<proteinExistence type="predicted"/>
<gene>
    <name evidence="1" type="ORF">DPMN_024551</name>
</gene>